<sequence>MRPPVARKLRTPALDSPIGPRVRYRLLWLPLLYTQAEYHCYRTYMHAVRSRLGSVVSRFLQRMSWLR</sequence>
<dbReference type="AlphaFoldDB" id="A0A0V1F9Z5"/>
<dbReference type="EMBL" id="JYDT01000160">
    <property type="protein sequence ID" value="KRY82814.1"/>
    <property type="molecule type" value="Genomic_DNA"/>
</dbReference>
<evidence type="ECO:0000313" key="1">
    <source>
        <dbReference type="EMBL" id="KRY82814.1"/>
    </source>
</evidence>
<reference evidence="1 2" key="1">
    <citation type="submission" date="2015-01" db="EMBL/GenBank/DDBJ databases">
        <title>Evolution of Trichinella species and genotypes.</title>
        <authorList>
            <person name="Korhonen P.K."/>
            <person name="Edoardo P."/>
            <person name="Giuseppe L.R."/>
            <person name="Gasser R.B."/>
        </authorList>
    </citation>
    <scope>NUCLEOTIDE SEQUENCE [LARGE SCALE GENOMIC DNA]</scope>
    <source>
        <strain evidence="1">ISS470</strain>
    </source>
</reference>
<proteinExistence type="predicted"/>
<accession>A0A0V1F9Z5</accession>
<organism evidence="1 2">
    <name type="scientific">Trichinella pseudospiralis</name>
    <name type="common">Parasitic roundworm</name>
    <dbReference type="NCBI Taxonomy" id="6337"/>
    <lineage>
        <taxon>Eukaryota</taxon>
        <taxon>Metazoa</taxon>
        <taxon>Ecdysozoa</taxon>
        <taxon>Nematoda</taxon>
        <taxon>Enoplea</taxon>
        <taxon>Dorylaimia</taxon>
        <taxon>Trichinellida</taxon>
        <taxon>Trichinellidae</taxon>
        <taxon>Trichinella</taxon>
    </lineage>
</organism>
<evidence type="ECO:0000313" key="2">
    <source>
        <dbReference type="Proteomes" id="UP000054995"/>
    </source>
</evidence>
<name>A0A0V1F9Z5_TRIPS</name>
<protein>
    <submittedName>
        <fullName evidence="1">Uncharacterized protein</fullName>
    </submittedName>
</protein>
<gene>
    <name evidence="1" type="ORF">T4D_9862</name>
</gene>
<comment type="caution">
    <text evidence="1">The sequence shown here is derived from an EMBL/GenBank/DDBJ whole genome shotgun (WGS) entry which is preliminary data.</text>
</comment>
<dbReference type="Proteomes" id="UP000054995">
    <property type="component" value="Unassembled WGS sequence"/>
</dbReference>
<keyword evidence="2" id="KW-1185">Reference proteome</keyword>